<dbReference type="InterPro" id="IPR011990">
    <property type="entry name" value="TPR-like_helical_dom_sf"/>
</dbReference>
<protein>
    <submittedName>
        <fullName evidence="3">Tetratricopeptide repeat protein</fullName>
    </submittedName>
</protein>
<proteinExistence type="predicted"/>
<feature type="signal peptide" evidence="2">
    <location>
        <begin position="1"/>
        <end position="23"/>
    </location>
</feature>
<evidence type="ECO:0000313" key="4">
    <source>
        <dbReference type="Proteomes" id="UP000534783"/>
    </source>
</evidence>
<dbReference type="EMBL" id="VTOW01000004">
    <property type="protein sequence ID" value="NKE72696.1"/>
    <property type="molecule type" value="Genomic_DNA"/>
</dbReference>
<dbReference type="PROSITE" id="PS50005">
    <property type="entry name" value="TPR"/>
    <property type="match status" value="5"/>
</dbReference>
<dbReference type="PROSITE" id="PS51257">
    <property type="entry name" value="PROKAR_LIPOPROTEIN"/>
    <property type="match status" value="1"/>
</dbReference>
<feature type="repeat" description="TPR" evidence="1">
    <location>
        <begin position="262"/>
        <end position="295"/>
    </location>
</feature>
<evidence type="ECO:0000313" key="3">
    <source>
        <dbReference type="EMBL" id="NKE72696.1"/>
    </source>
</evidence>
<evidence type="ECO:0000256" key="2">
    <source>
        <dbReference type="SAM" id="SignalP"/>
    </source>
</evidence>
<dbReference type="Pfam" id="PF13432">
    <property type="entry name" value="TPR_16"/>
    <property type="match status" value="2"/>
</dbReference>
<gene>
    <name evidence="3" type="ORF">MNODULE_18255</name>
</gene>
<evidence type="ECO:0000256" key="1">
    <source>
        <dbReference type="PROSITE-ProRule" id="PRU00339"/>
    </source>
</evidence>
<keyword evidence="1" id="KW-0802">TPR repeat</keyword>
<dbReference type="PANTHER" id="PTHR12558:SF13">
    <property type="entry name" value="CELL DIVISION CYCLE PROTEIN 27 HOMOLOG"/>
    <property type="match status" value="1"/>
</dbReference>
<feature type="chain" id="PRO_5031372970" evidence="2">
    <location>
        <begin position="24"/>
        <end position="399"/>
    </location>
</feature>
<dbReference type="AlphaFoldDB" id="A0A7X6ICM6"/>
<feature type="repeat" description="TPR" evidence="1">
    <location>
        <begin position="228"/>
        <end position="261"/>
    </location>
</feature>
<keyword evidence="4" id="KW-1185">Reference proteome</keyword>
<dbReference type="RefSeq" id="WP_168062639.1">
    <property type="nucleotide sequence ID" value="NZ_VTOW01000004.1"/>
</dbReference>
<dbReference type="PANTHER" id="PTHR12558">
    <property type="entry name" value="CELL DIVISION CYCLE 16,23,27"/>
    <property type="match status" value="1"/>
</dbReference>
<keyword evidence="2" id="KW-0732">Signal</keyword>
<dbReference type="InterPro" id="IPR019734">
    <property type="entry name" value="TPR_rpt"/>
</dbReference>
<sequence length="399" mass="45137">MIKKHYNTIFTSVLLLFFAGCFSKPTPIDNENHLFKSNEAGILIAFPPQWHLSAPENTLFVGKLKPNGTEIARLTGIFLPDIPSLENYRKIEAALPLPQRLQKFIRNELSHFQEISSREIERKGETWRELVWMGQREGLPKIFHSYTVSVGLNLVQLHFELPAPFYENQQQMIDDILDGVTPLPRQTPSDDEYARAYRGVGDLYRVKELWRDAIESYREALSKKPRDPNLHVLLGESYLKNGETDPALESFQAAIRLTSQSARAYEGLADVYFKKGATNEGISAIKRALVLSPGHIGLYVKLGEAYLKQGRTQESINTFHKLLRRKADSADGHLGLGKAYLAVDLYEQAVLELEQTLKLNPQLNEPHCLLAEAFTHLESTADAEREKNRCKQPDAPAAS</sequence>
<accession>A0A7X6ICM6</accession>
<feature type="repeat" description="TPR" evidence="1">
    <location>
        <begin position="194"/>
        <end position="227"/>
    </location>
</feature>
<feature type="repeat" description="TPR" evidence="1">
    <location>
        <begin position="330"/>
        <end position="363"/>
    </location>
</feature>
<dbReference type="Gene3D" id="1.25.40.10">
    <property type="entry name" value="Tetratricopeptide repeat domain"/>
    <property type="match status" value="1"/>
</dbReference>
<comment type="caution">
    <text evidence="3">The sequence shown here is derived from an EMBL/GenBank/DDBJ whole genome shotgun (WGS) entry which is preliminary data.</text>
</comment>
<organism evidence="3 4">
    <name type="scientific">Candidatus Manganitrophus noduliformans</name>
    <dbReference type="NCBI Taxonomy" id="2606439"/>
    <lineage>
        <taxon>Bacteria</taxon>
        <taxon>Pseudomonadati</taxon>
        <taxon>Nitrospirota</taxon>
        <taxon>Nitrospiria</taxon>
        <taxon>Candidatus Troglogloeales</taxon>
        <taxon>Candidatus Manganitrophaceae</taxon>
        <taxon>Candidatus Manganitrophus</taxon>
    </lineage>
</organism>
<dbReference type="Proteomes" id="UP000534783">
    <property type="component" value="Unassembled WGS sequence"/>
</dbReference>
<dbReference type="SUPFAM" id="SSF48452">
    <property type="entry name" value="TPR-like"/>
    <property type="match status" value="1"/>
</dbReference>
<name>A0A7X6ICM6_9BACT</name>
<reference evidence="3 4" key="1">
    <citation type="journal article" date="2020" name="Nature">
        <title>Bacterial chemolithoautotrophy via manganese oxidation.</title>
        <authorList>
            <person name="Yu H."/>
            <person name="Leadbetter J.R."/>
        </authorList>
    </citation>
    <scope>NUCLEOTIDE SEQUENCE [LARGE SCALE GENOMIC DNA]</scope>
    <source>
        <strain evidence="3 4">Mn-1</strain>
    </source>
</reference>
<feature type="repeat" description="TPR" evidence="1">
    <location>
        <begin position="296"/>
        <end position="329"/>
    </location>
</feature>
<dbReference type="SMART" id="SM00028">
    <property type="entry name" value="TPR"/>
    <property type="match status" value="5"/>
</dbReference>